<organism evidence="3 4">
    <name type="scientific">Bos mutus</name>
    <name type="common">wild yak</name>
    <dbReference type="NCBI Taxonomy" id="72004"/>
    <lineage>
        <taxon>Eukaryota</taxon>
        <taxon>Metazoa</taxon>
        <taxon>Chordata</taxon>
        <taxon>Craniata</taxon>
        <taxon>Vertebrata</taxon>
        <taxon>Euteleostomi</taxon>
        <taxon>Mammalia</taxon>
        <taxon>Eutheria</taxon>
        <taxon>Laurasiatheria</taxon>
        <taxon>Artiodactyla</taxon>
        <taxon>Ruminantia</taxon>
        <taxon>Pecora</taxon>
        <taxon>Bovidae</taxon>
        <taxon>Bovinae</taxon>
        <taxon>Bos</taxon>
    </lineage>
</organism>
<dbReference type="Gene3D" id="1.10.418.10">
    <property type="entry name" value="Calponin-like domain"/>
    <property type="match status" value="1"/>
</dbReference>
<name>A0A6B0RLJ3_9CETA</name>
<dbReference type="GO" id="GO:0005737">
    <property type="term" value="C:cytoplasm"/>
    <property type="evidence" value="ECO:0007669"/>
    <property type="project" value="TreeGrafter"/>
</dbReference>
<feature type="compositionally biased region" description="Basic and acidic residues" evidence="2">
    <location>
        <begin position="599"/>
        <end position="608"/>
    </location>
</feature>
<dbReference type="GO" id="GO:0008017">
    <property type="term" value="F:microtubule binding"/>
    <property type="evidence" value="ECO:0007669"/>
    <property type="project" value="TreeGrafter"/>
</dbReference>
<proteinExistence type="predicted"/>
<feature type="coiled-coil region" evidence="1">
    <location>
        <begin position="174"/>
        <end position="308"/>
    </location>
</feature>
<feature type="coiled-coil region" evidence="1">
    <location>
        <begin position="626"/>
        <end position="857"/>
    </location>
</feature>
<dbReference type="Proteomes" id="UP000322234">
    <property type="component" value="Unassembled WGS sequence"/>
</dbReference>
<dbReference type="GO" id="GO:0030705">
    <property type="term" value="P:cytoskeleton-dependent intracellular transport"/>
    <property type="evidence" value="ECO:0007669"/>
    <property type="project" value="TreeGrafter"/>
</dbReference>
<feature type="coiled-coil region" evidence="1">
    <location>
        <begin position="886"/>
        <end position="1132"/>
    </location>
</feature>
<evidence type="ECO:0000313" key="3">
    <source>
        <dbReference type="EMBL" id="MXQ90675.1"/>
    </source>
</evidence>
<feature type="region of interest" description="Disordered" evidence="2">
    <location>
        <begin position="416"/>
        <end position="445"/>
    </location>
</feature>
<evidence type="ECO:0000256" key="2">
    <source>
        <dbReference type="SAM" id="MobiDB-lite"/>
    </source>
</evidence>
<dbReference type="SUPFAM" id="SSF116907">
    <property type="entry name" value="Hook domain"/>
    <property type="match status" value="1"/>
</dbReference>
<dbReference type="GO" id="GO:0031122">
    <property type="term" value="P:cytoplasmic microtubule organization"/>
    <property type="evidence" value="ECO:0007669"/>
    <property type="project" value="TreeGrafter"/>
</dbReference>
<accession>A0A6B0RLJ3</accession>
<evidence type="ECO:0000313" key="4">
    <source>
        <dbReference type="Proteomes" id="UP000322234"/>
    </source>
</evidence>
<protein>
    <recommendedName>
        <fullName evidence="5">Coiled-coil domain-containing protein 88B</fullName>
    </recommendedName>
</protein>
<gene>
    <name evidence="3" type="ORF">E5288_WYG016320</name>
</gene>
<evidence type="ECO:0008006" key="5">
    <source>
        <dbReference type="Google" id="ProtNLM"/>
    </source>
</evidence>
<feature type="coiled-coil region" evidence="1">
    <location>
        <begin position="366"/>
        <end position="393"/>
    </location>
</feature>
<dbReference type="GO" id="GO:0005813">
    <property type="term" value="C:centrosome"/>
    <property type="evidence" value="ECO:0007669"/>
    <property type="project" value="TreeGrafter"/>
</dbReference>
<feature type="compositionally biased region" description="Basic and acidic residues" evidence="2">
    <location>
        <begin position="537"/>
        <end position="546"/>
    </location>
</feature>
<dbReference type="PANTHER" id="PTHR18947:SF35">
    <property type="entry name" value="COILED-COIL DOMAIN-CONTAINING PROTEIN 88B"/>
    <property type="match status" value="1"/>
</dbReference>
<reference evidence="3" key="1">
    <citation type="submission" date="2019-10" db="EMBL/GenBank/DDBJ databases">
        <title>The sequence and de novo assembly of the wild yak genome.</title>
        <authorList>
            <person name="Liu Y."/>
        </authorList>
    </citation>
    <scope>NUCLEOTIDE SEQUENCE [LARGE SCALE GENOMIC DNA]</scope>
    <source>
        <strain evidence="3">WY2019</strain>
    </source>
</reference>
<keyword evidence="4" id="KW-1185">Reference proteome</keyword>
<feature type="region of interest" description="Disordered" evidence="2">
    <location>
        <begin position="1158"/>
        <end position="1310"/>
    </location>
</feature>
<comment type="caution">
    <text evidence="3">The sequence shown here is derived from an EMBL/GenBank/DDBJ whole genome shotgun (WGS) entry which is preliminary data.</text>
</comment>
<feature type="compositionally biased region" description="Basic and acidic residues" evidence="2">
    <location>
        <begin position="567"/>
        <end position="585"/>
    </location>
</feature>
<evidence type="ECO:0000256" key="1">
    <source>
        <dbReference type="SAM" id="Coils"/>
    </source>
</evidence>
<dbReference type="GO" id="GO:0051959">
    <property type="term" value="F:dynein light intermediate chain binding"/>
    <property type="evidence" value="ECO:0007669"/>
    <property type="project" value="TreeGrafter"/>
</dbReference>
<feature type="region of interest" description="Disordered" evidence="2">
    <location>
        <begin position="477"/>
        <end position="608"/>
    </location>
</feature>
<dbReference type="PANTHER" id="PTHR18947">
    <property type="entry name" value="HOOK PROTEINS"/>
    <property type="match status" value="1"/>
</dbReference>
<dbReference type="EMBL" id="VBQZ03000064">
    <property type="protein sequence ID" value="MXQ90675.1"/>
    <property type="molecule type" value="Genomic_DNA"/>
</dbReference>
<sequence length="1310" mass="146661">MIRGRDGPAVWRLWNLNHLWGRLRDFYQEELQLLILSPPPDLQMLGFDPFSGALSHLPSTPSCFYPLSLPCEHRELFIRHIQGLSLEVQSELAAAIQEVTQPGAGLVLALTGPEPGELAPPELEMLSRSLMGTLLKLARERDLGAQRLAELLLDREPAPLLPEAPAKIPSEGASHHLALQLANAKAQLRRLRQELEEKAELLLDSQAEVQGLEAEIRRLRQEAQALTGQAKRAELYREEAEALRERAGRLPRLQEELRRCRERLQAAEACKGRLEEERALSGALEASKALLEEQLEAAQERCARLHETQRENLLLRTRLGEAHAVRPPGHSVVRDLRGSRVDFADLISHTLELLPGVAPSLHDEVREAEAGRLQTLERENQELRGLLRVLQRQPGGQPPLLEEQNEDSVIREPDLAPQTCLTSDPGPQALAAQAADEGSQASDPTPLLFKSALEASASDLDPQVVEKPLQTDVVVPADSMPQESDPDAEAQEFPKKAGLGAPLRTPSSVTPPQGPEVNIQAQLSLGGETGESVPEALRVRQEDPESKPGPSETSLCVRLEEQGTLDQKLDLPEGQTEAREHEHRLRGLVGDATQRKSQKKLEGAPDVRTWEARAPEEILVSGVPEREALQEEAARLKREAETLRAELEAQARRLEARGTEAACLSEELAQARRAEAEAHREVEAQARELARLREAVESSARELEAASREREALAEALAAAGRERRQWEREAPRLRARAEEAEERLHVLEAEGRRHLEEAETQRRERQALQEELEKAVVRGRELGARLERLQNELERAALERQEFLREQEFQHQRYQGLEQRLEAELQAAATSKEEALMELRKRALQLEDELFKLRQGAAGLGPQEQKELKGTEAQSMRLIEVERSNATLAAEKAALQGQLQHLEGQLGSLQGRAQELLLQSQRAQENSSRLQRRQEAELEGLLARHRDLKANMRALELAHRELQGRHEQLQAQKANVEAQEVALLAERERLVQDGHRQRGLEEELRRLQSEHDRAQMLLAEVSRERGELQGERGELRGRLARLELERAQLEAQSQRLRESNQQLDLKLRSAQEEENRQLLAEVQALSRENRELLERSLESRDHLHREQREYLDQLNALRREKQKLVEKIMDQYRVLEPGPLPRTKKGSWLADKVKRLMRPRREGGPHGGPRLGADGAGSTESLGGPSETELPEGREADGTGSPSPAPMRRAQSSLCLRDETLAGGQRRKLSSRFPVGRSSESFSPGDTPRQRFRQRRPGPLGAPSSHGKGPGVGWGGSIETLAEHEADANGESLEVQEPEKRTLAPSLSQ</sequence>
<dbReference type="InterPro" id="IPR036872">
    <property type="entry name" value="CH_dom_sf"/>
</dbReference>
<keyword evidence="1" id="KW-0175">Coiled coil</keyword>